<keyword evidence="2" id="KW-1185">Reference proteome</keyword>
<name>A0A2I0R305_9FLAO</name>
<proteinExistence type="predicted"/>
<protein>
    <submittedName>
        <fullName evidence="1">Uncharacterized protein</fullName>
    </submittedName>
</protein>
<gene>
    <name evidence="1" type="ORF">CW751_07285</name>
</gene>
<reference evidence="1 2" key="1">
    <citation type="submission" date="2017-12" db="EMBL/GenBank/DDBJ databases">
        <title>The draft genome sequence of Brumimicrobium saltpan LHR20.</title>
        <authorList>
            <person name="Do Z.-J."/>
            <person name="Luo H.-R."/>
        </authorList>
    </citation>
    <scope>NUCLEOTIDE SEQUENCE [LARGE SCALE GENOMIC DNA]</scope>
    <source>
        <strain evidence="1 2">LHR20</strain>
    </source>
</reference>
<dbReference type="EMBL" id="PJNI01000007">
    <property type="protein sequence ID" value="PKR80961.1"/>
    <property type="molecule type" value="Genomic_DNA"/>
</dbReference>
<evidence type="ECO:0000313" key="1">
    <source>
        <dbReference type="EMBL" id="PKR80961.1"/>
    </source>
</evidence>
<dbReference type="AlphaFoldDB" id="A0A2I0R305"/>
<organism evidence="1 2">
    <name type="scientific">Brumimicrobium salinarum</name>
    <dbReference type="NCBI Taxonomy" id="2058658"/>
    <lineage>
        <taxon>Bacteria</taxon>
        <taxon>Pseudomonadati</taxon>
        <taxon>Bacteroidota</taxon>
        <taxon>Flavobacteriia</taxon>
        <taxon>Flavobacteriales</taxon>
        <taxon>Crocinitomicaceae</taxon>
        <taxon>Brumimicrobium</taxon>
    </lineage>
</organism>
<sequence>MYKRVGKHLLNTMRNLISILLISVLTLPTYGQNTVDDILSTNVNKELIYEPEIKSGEQLYLKMAYGSSFISNQNDIKKLYGAKFASVDIVFSDHPKGDSYPKLTRKRIENLKKLYPTLFSKKDIKWRLVRQTNCSDQQSAKKLFHGIVITYRPAQSKEDIKKEIEYLKDILSELSKGTSEAVAIEKIIDEEEEYLSETIKPDSVGTKLSSPLRIAPGTYPGFTDSTVTTVLKRQDWTNMLIISDLTGSMSPYTAQLFVWLRLNTIDEKVKQFVFFNDGDKTPDHKKVIGKTGGIYQTRSSKFGDIEELAYKTMRNGCGGDAPENDIEALTKAIELCPDCENIILIADNWAPIKDISLLSNINKPIKIILCGSDYGINAQYLDLARATGGSVHIMENDLIDLMKINEGETITIRGQTFKIENGKFTRVTKI</sequence>
<evidence type="ECO:0000313" key="2">
    <source>
        <dbReference type="Proteomes" id="UP000236654"/>
    </source>
</evidence>
<accession>A0A2I0R305</accession>
<comment type="caution">
    <text evidence="1">The sequence shown here is derived from an EMBL/GenBank/DDBJ whole genome shotgun (WGS) entry which is preliminary data.</text>
</comment>
<dbReference type="Proteomes" id="UP000236654">
    <property type="component" value="Unassembled WGS sequence"/>
</dbReference>